<dbReference type="HOGENOM" id="CLU_031118_0_0_9"/>
<proteinExistence type="predicted"/>
<evidence type="ECO:0000313" key="4">
    <source>
        <dbReference type="Proteomes" id="UP000007969"/>
    </source>
</evidence>
<evidence type="ECO:0000313" key="3">
    <source>
        <dbReference type="EMBL" id="BAH05281.1"/>
    </source>
</evidence>
<keyword evidence="1" id="KW-0175">Coiled coil</keyword>
<feature type="coiled-coil region" evidence="1">
    <location>
        <begin position="421"/>
        <end position="448"/>
    </location>
</feature>
<evidence type="ECO:0000259" key="2">
    <source>
        <dbReference type="Pfam" id="PF03432"/>
    </source>
</evidence>
<reference evidence="4" key="1">
    <citation type="submission" date="2005-09" db="EMBL/GenBank/DDBJ databases">
        <title>Complete genome sequence of Clostridium kluyveri and comparative genomics of Clostridia species.</title>
        <authorList>
            <person name="Inui M."/>
            <person name="Nonaka H."/>
            <person name="Shinoda Y."/>
            <person name="Ikenaga Y."/>
            <person name="Abe M."/>
            <person name="Naito K."/>
            <person name="Vertes A.A."/>
            <person name="Yukawa H."/>
        </authorList>
    </citation>
    <scope>NUCLEOTIDE SEQUENCE [LARGE SCALE GENOMIC DNA]</scope>
    <source>
        <strain evidence="4">NBRC 12016</strain>
    </source>
</reference>
<dbReference type="EMBL" id="AP009049">
    <property type="protein sequence ID" value="BAH05281.1"/>
    <property type="molecule type" value="Genomic_DNA"/>
</dbReference>
<dbReference type="InterPro" id="IPR005094">
    <property type="entry name" value="Endonuclease_MobA/VirD2"/>
</dbReference>
<feature type="domain" description="MobA/VirD2-like nuclease" evidence="2">
    <location>
        <begin position="44"/>
        <end position="173"/>
    </location>
</feature>
<accession>B9DYF6</accession>
<dbReference type="KEGG" id="ckr:CKR_0230"/>
<organism evidence="3 4">
    <name type="scientific">Clostridium kluyveri (strain NBRC 12016)</name>
    <dbReference type="NCBI Taxonomy" id="583346"/>
    <lineage>
        <taxon>Bacteria</taxon>
        <taxon>Bacillati</taxon>
        <taxon>Bacillota</taxon>
        <taxon>Clostridia</taxon>
        <taxon>Eubacteriales</taxon>
        <taxon>Clostridiaceae</taxon>
        <taxon>Clostridium</taxon>
    </lineage>
</organism>
<gene>
    <name evidence="3" type="ordered locus">CKR_0230</name>
</gene>
<sequence>MFFRGKEEMHIATTRLMTRHAGSGMTIMETLKDGFDYGKNPDKTRNGDLILAYECDPDTADAEFLLSKAKYKAITGREQKRDNDVLYYQIRQAFPPGETDPETALKISYDLAMRWTKGRHAFFVVSHADRPHPHCHIYYNSTSLDCTRKFRDFIGSARAVRRLSDRICFENRLSVITNPKRHSKGKFKHYGEWLGGHKPPTFQEKLKAQIDICLATKPPDMDTFLQAMVAAGYEIKQGRGGAISFRAEGQERFTRLRASTLGKGYGQEDIQAAIEGRTAPQQRRKVNLIVDIQSRMKAGKGPAYERWAMVFNLKQMAAALQYLQENGLIEYADLEQKAAELTDHFHVLSDSIKSTEAAMRVNAELKAAVVDYAKTRSVFEGYKAAKYNKKYLVEHEADIATYRAAQDTFRRLLSGAKLPKMDTLKAEFQRLSADKKKAYREYRETKKDMQEIVTVKSNIDHLLGLMDAQKNKERER</sequence>
<dbReference type="Pfam" id="PF03432">
    <property type="entry name" value="Relaxase"/>
    <property type="match status" value="1"/>
</dbReference>
<dbReference type="Proteomes" id="UP000007969">
    <property type="component" value="Chromosome"/>
</dbReference>
<name>B9DYF6_CLOK1</name>
<protein>
    <recommendedName>
        <fullName evidence="2">MobA/VirD2-like nuclease domain-containing protein</fullName>
    </recommendedName>
</protein>
<evidence type="ECO:0000256" key="1">
    <source>
        <dbReference type="SAM" id="Coils"/>
    </source>
</evidence>
<dbReference type="AlphaFoldDB" id="B9DYF6"/>